<protein>
    <submittedName>
        <fullName evidence="1">Uncharacterized protein</fullName>
    </submittedName>
</protein>
<dbReference type="EMBL" id="LOYH01000103">
    <property type="protein sequence ID" value="KVK73246.1"/>
    <property type="molecule type" value="Genomic_DNA"/>
</dbReference>
<dbReference type="AlphaFoldDB" id="A0A118KCX6"/>
<organism evidence="1 2">
    <name type="scientific">Burkholderia cepacia</name>
    <name type="common">Pseudomonas cepacia</name>
    <dbReference type="NCBI Taxonomy" id="292"/>
    <lineage>
        <taxon>Bacteria</taxon>
        <taxon>Pseudomonadati</taxon>
        <taxon>Pseudomonadota</taxon>
        <taxon>Betaproteobacteria</taxon>
        <taxon>Burkholderiales</taxon>
        <taxon>Burkholderiaceae</taxon>
        <taxon>Burkholderia</taxon>
        <taxon>Burkholderia cepacia complex</taxon>
    </lineage>
</organism>
<reference evidence="1 2" key="1">
    <citation type="submission" date="2015-11" db="EMBL/GenBank/DDBJ databases">
        <title>Expanding the genomic diversity of Burkholderia species for the development of highly accurate diagnostics.</title>
        <authorList>
            <person name="Sahl J."/>
            <person name="Keim P."/>
            <person name="Wagner D."/>
        </authorList>
    </citation>
    <scope>NUCLEOTIDE SEQUENCE [LARGE SCALE GENOMIC DNA]</scope>
    <source>
        <strain evidence="1 2">MSMB1302</strain>
    </source>
</reference>
<proteinExistence type="predicted"/>
<evidence type="ECO:0000313" key="2">
    <source>
        <dbReference type="Proteomes" id="UP000069001"/>
    </source>
</evidence>
<sequence length="67" mass="7730">MVRTAVLQRQESATRVGEAARIAFRKLAQTYLSEISVSNFFSFDQTKFLCVLRHRYAIGLNFRDFGP</sequence>
<gene>
    <name evidence="1" type="ORF">WS90_31605</name>
</gene>
<comment type="caution">
    <text evidence="1">The sequence shown here is derived from an EMBL/GenBank/DDBJ whole genome shotgun (WGS) entry which is preliminary data.</text>
</comment>
<evidence type="ECO:0000313" key="1">
    <source>
        <dbReference type="EMBL" id="KVK73246.1"/>
    </source>
</evidence>
<name>A0A118KCX6_BURCE</name>
<accession>A0A118KCX6</accession>
<dbReference type="Proteomes" id="UP000069001">
    <property type="component" value="Unassembled WGS sequence"/>
</dbReference>